<dbReference type="EMBL" id="MU006238">
    <property type="protein sequence ID" value="KAF2821095.1"/>
    <property type="molecule type" value="Genomic_DNA"/>
</dbReference>
<evidence type="ECO:0000259" key="5">
    <source>
        <dbReference type="Pfam" id="PF01565"/>
    </source>
</evidence>
<keyword evidence="4" id="KW-0560">Oxidoreductase</keyword>
<sequence length="380" mass="41139">MSVFFDESANDVAAIIKCLKPFAESLKSKLSICGAGQQATPVVENAHGGLTIHLQDIQGVEVDTKRKIVSIAAGEKMGRVYEAATALKFGVAGNRHSSGGIGGDAVQVVLASGEIVNANAETNANLWAALKGGGSSFGIATPFDVRIFELNEMWGGKIFYFQPSFPAQIKRLVDYLHDPSPETNEPGDEHSHILCMNDISCTSPRKPKALEAFVDVQPQINQMNTLRVANLKDFTDEACSGASPNRVVKMTRTVKTDTSILEYAAKAFRESFKQLKHMNNILFSVTFEPIPISMIEQSNARGQNALGLKPSDGPLIQIDAEPEGKNVAASYRYLNYAFTYQDAIVSYGSDSKDRLRGVSATCDLDGFFQAVGADPFKLSK</sequence>
<evidence type="ECO:0000313" key="7">
    <source>
        <dbReference type="Proteomes" id="UP000799424"/>
    </source>
</evidence>
<dbReference type="Pfam" id="PF01565">
    <property type="entry name" value="FAD_binding_4"/>
    <property type="match status" value="1"/>
</dbReference>
<organism evidence="6 7">
    <name type="scientific">Ophiobolus disseminans</name>
    <dbReference type="NCBI Taxonomy" id="1469910"/>
    <lineage>
        <taxon>Eukaryota</taxon>
        <taxon>Fungi</taxon>
        <taxon>Dikarya</taxon>
        <taxon>Ascomycota</taxon>
        <taxon>Pezizomycotina</taxon>
        <taxon>Dothideomycetes</taxon>
        <taxon>Pleosporomycetidae</taxon>
        <taxon>Pleosporales</taxon>
        <taxon>Pleosporineae</taxon>
        <taxon>Phaeosphaeriaceae</taxon>
        <taxon>Ophiobolus</taxon>
    </lineage>
</organism>
<reference evidence="6" key="1">
    <citation type="journal article" date="2020" name="Stud. Mycol.">
        <title>101 Dothideomycetes genomes: a test case for predicting lifestyles and emergence of pathogens.</title>
        <authorList>
            <person name="Haridas S."/>
            <person name="Albert R."/>
            <person name="Binder M."/>
            <person name="Bloem J."/>
            <person name="Labutti K."/>
            <person name="Salamov A."/>
            <person name="Andreopoulos B."/>
            <person name="Baker S."/>
            <person name="Barry K."/>
            <person name="Bills G."/>
            <person name="Bluhm B."/>
            <person name="Cannon C."/>
            <person name="Castanera R."/>
            <person name="Culley D."/>
            <person name="Daum C."/>
            <person name="Ezra D."/>
            <person name="Gonzalez J."/>
            <person name="Henrissat B."/>
            <person name="Kuo A."/>
            <person name="Liang C."/>
            <person name="Lipzen A."/>
            <person name="Lutzoni F."/>
            <person name="Magnuson J."/>
            <person name="Mondo S."/>
            <person name="Nolan M."/>
            <person name="Ohm R."/>
            <person name="Pangilinan J."/>
            <person name="Park H.-J."/>
            <person name="Ramirez L."/>
            <person name="Alfaro M."/>
            <person name="Sun H."/>
            <person name="Tritt A."/>
            <person name="Yoshinaga Y."/>
            <person name="Zwiers L.-H."/>
            <person name="Turgeon B."/>
            <person name="Goodwin S."/>
            <person name="Spatafora J."/>
            <person name="Crous P."/>
            <person name="Grigoriev I."/>
        </authorList>
    </citation>
    <scope>NUCLEOTIDE SEQUENCE</scope>
    <source>
        <strain evidence="6">CBS 113818</strain>
    </source>
</reference>
<name>A0A6A6ZLJ6_9PLEO</name>
<keyword evidence="2" id="KW-0285">Flavoprotein</keyword>
<evidence type="ECO:0000313" key="6">
    <source>
        <dbReference type="EMBL" id="KAF2821095.1"/>
    </source>
</evidence>
<feature type="domain" description="FAD linked oxidase N-terminal" evidence="5">
    <location>
        <begin position="7"/>
        <end position="113"/>
    </location>
</feature>
<evidence type="ECO:0000256" key="4">
    <source>
        <dbReference type="ARBA" id="ARBA00023002"/>
    </source>
</evidence>
<comment type="similarity">
    <text evidence="1">Belongs to the oxygen-dependent FAD-linked oxidoreductase family.</text>
</comment>
<dbReference type="SUPFAM" id="SSF56176">
    <property type="entry name" value="FAD-binding/transporter-associated domain-like"/>
    <property type="match status" value="1"/>
</dbReference>
<dbReference type="Gene3D" id="3.40.462.20">
    <property type="match status" value="1"/>
</dbReference>
<dbReference type="Proteomes" id="UP000799424">
    <property type="component" value="Unassembled WGS sequence"/>
</dbReference>
<dbReference type="Gene3D" id="3.30.465.10">
    <property type="match status" value="2"/>
</dbReference>
<keyword evidence="3" id="KW-0274">FAD</keyword>
<dbReference type="OrthoDB" id="2151789at2759"/>
<proteinExistence type="inferred from homology"/>
<gene>
    <name evidence="6" type="ORF">CC86DRAFT_397591</name>
</gene>
<dbReference type="InterPro" id="IPR006094">
    <property type="entry name" value="Oxid_FAD_bind_N"/>
</dbReference>
<dbReference type="GO" id="GO:0016491">
    <property type="term" value="F:oxidoreductase activity"/>
    <property type="evidence" value="ECO:0007669"/>
    <property type="project" value="UniProtKB-KW"/>
</dbReference>
<dbReference type="PANTHER" id="PTHR42973">
    <property type="entry name" value="BINDING OXIDOREDUCTASE, PUTATIVE (AFU_ORTHOLOGUE AFUA_1G17690)-RELATED"/>
    <property type="match status" value="1"/>
</dbReference>
<evidence type="ECO:0000256" key="3">
    <source>
        <dbReference type="ARBA" id="ARBA00022827"/>
    </source>
</evidence>
<evidence type="ECO:0000256" key="2">
    <source>
        <dbReference type="ARBA" id="ARBA00022630"/>
    </source>
</evidence>
<keyword evidence="7" id="KW-1185">Reference proteome</keyword>
<protein>
    <submittedName>
        <fullName evidence="6">FAD-binding domain-containing protein</fullName>
    </submittedName>
</protein>
<dbReference type="AlphaFoldDB" id="A0A6A6ZLJ6"/>
<dbReference type="InterPro" id="IPR016169">
    <property type="entry name" value="FAD-bd_PCMH_sub2"/>
</dbReference>
<dbReference type="InterPro" id="IPR050416">
    <property type="entry name" value="FAD-linked_Oxidoreductase"/>
</dbReference>
<dbReference type="InterPro" id="IPR036318">
    <property type="entry name" value="FAD-bd_PCMH-like_sf"/>
</dbReference>
<accession>A0A6A6ZLJ6</accession>
<evidence type="ECO:0000256" key="1">
    <source>
        <dbReference type="ARBA" id="ARBA00005466"/>
    </source>
</evidence>
<dbReference type="GO" id="GO:0050660">
    <property type="term" value="F:flavin adenine dinucleotide binding"/>
    <property type="evidence" value="ECO:0007669"/>
    <property type="project" value="InterPro"/>
</dbReference>
<dbReference type="PANTHER" id="PTHR42973:SF22">
    <property type="entry name" value="FAD-BINDING PCMH-TYPE DOMAIN-CONTAINING PROTEIN-RELATED"/>
    <property type="match status" value="1"/>
</dbReference>